<dbReference type="Gene3D" id="1.25.40.10">
    <property type="entry name" value="Tetratricopeptide repeat domain"/>
    <property type="match status" value="5"/>
</dbReference>
<dbReference type="SMART" id="SM00386">
    <property type="entry name" value="HAT"/>
    <property type="match status" value="10"/>
</dbReference>
<sequence length="862" mass="102395">MPSINENDDNNSINNKLKMTTLTDDIVIQPSVDDIPYEEDAAKNPYSVNGWLRYLEFKQGSPQKQRNYIYERAIRELPRSYKIWHQYLLERTLAIRGKCILDNSFEAVNTLFERSLVFLDKMPRIWIEYCEFLMLQEKITLTRKTFDRALIALPLTQHYRIWNEYTKFILKASIPSLTCIRVYKRYLKIQPEKVEEYIEYLIKIKEWQEVVNQLIKLLDNIKFKSIKGNSRHDHWLQLCDILSSHPKQIQGIDVDSVIRSGISKFTDQLGKLWCYLSDYYIQLAQFEKARDIFEEALTSVGTARDFSFIWESYTQFEDSLIAAKQEILEEDPSEDNLLEFDIMIERYENLIQRQPLLLNSVMLKQNPNNVQEWLKRINIYSEPTKNFKMIIQTYTEAIKAIDPQNVKGKLSTLYSNFAHFYEQNNKLSQARLIFENSLSVNFKTIDDLSSLYCDYAEMELKHRNYEKAIEILKKGTASPKKLNTIIGENEPVQKRLYKSIRIWTFYVDLEESFGTFHNTKSIYEKMIQLKVVTPQIILNFAKYLEENKYFEDMFKAYEQGVQLFPFPHVQDIWITYLTKFIQRYAGMKLERTRDLFEQVLTKVPPKESIIFYLMYANFEEQYGLARHSMAVYDRAAKSVDKEDRFKMYLLYIHRASEFFGVNQTREIFSKAIEQLPDQYVRDICLKFADMEKKYGEIDRARSIYIHGSQFSDPRTSMFYWNTWSDFEKLHGNEDTFKEMLRIRRSVQASYITQNPTLSLLNKLNNKDDKNQQQQQQKQQQQQQQQQHQQQPNRPQPPQGVTTTASTSLQPKPVTVSLPETIQYNKKIENDDEINLDDDDEEEEEDQPTIKAFPKTLFENNVK</sequence>
<dbReference type="PANTHER" id="PTHR11246">
    <property type="entry name" value="PRE-MRNA SPLICING FACTOR"/>
    <property type="match status" value="1"/>
</dbReference>
<dbReference type="FunFam" id="1.25.40.10:FF:003685">
    <property type="entry name" value="Pre-mRNA-splicing factor SYF1"/>
    <property type="match status" value="1"/>
</dbReference>
<feature type="compositionally biased region" description="Polar residues" evidence="8">
    <location>
        <begin position="799"/>
        <end position="809"/>
    </location>
</feature>
<comment type="caution">
    <text evidence="12">The sequence shown here is derived from an EMBL/GenBank/DDBJ whole genome shotgun (WGS) entry which is preliminary data.</text>
</comment>
<dbReference type="Pfam" id="PF23220">
    <property type="entry name" value="HAT_Syf1_M"/>
    <property type="match status" value="1"/>
</dbReference>
<dbReference type="GO" id="GO:0000349">
    <property type="term" value="P:generation of catalytic spliceosome for first transesterification step"/>
    <property type="evidence" value="ECO:0007669"/>
    <property type="project" value="TreeGrafter"/>
</dbReference>
<evidence type="ECO:0000259" key="10">
    <source>
        <dbReference type="Pfam" id="PF23231"/>
    </source>
</evidence>
<dbReference type="AlphaFoldDB" id="A0AAN7YYH6"/>
<evidence type="ECO:0000313" key="13">
    <source>
        <dbReference type="Proteomes" id="UP001344447"/>
    </source>
</evidence>
<evidence type="ECO:0000256" key="3">
    <source>
        <dbReference type="ARBA" id="ARBA00022664"/>
    </source>
</evidence>
<feature type="domain" description="Pre-mRNA-splicing factor SYF1 central HAT repeats" evidence="9">
    <location>
        <begin position="194"/>
        <end position="401"/>
    </location>
</feature>
<evidence type="ECO:0000259" key="9">
    <source>
        <dbReference type="Pfam" id="PF23220"/>
    </source>
</evidence>
<evidence type="ECO:0000256" key="8">
    <source>
        <dbReference type="SAM" id="MobiDB-lite"/>
    </source>
</evidence>
<dbReference type="GO" id="GO:0000974">
    <property type="term" value="C:Prp19 complex"/>
    <property type="evidence" value="ECO:0007669"/>
    <property type="project" value="TreeGrafter"/>
</dbReference>
<feature type="domain" description="Pre-mRNA-splicing factor Syf1/CRNKL1-like C-terminal HAT-repeats" evidence="10">
    <location>
        <begin position="403"/>
        <end position="787"/>
    </location>
</feature>
<gene>
    <name evidence="12" type="ORF">RB653_004721</name>
</gene>
<keyword evidence="5" id="KW-0677">Repeat</keyword>
<keyword evidence="13" id="KW-1185">Reference proteome</keyword>
<organism evidence="12 13">
    <name type="scientific">Dictyostelium firmibasis</name>
    <dbReference type="NCBI Taxonomy" id="79012"/>
    <lineage>
        <taxon>Eukaryota</taxon>
        <taxon>Amoebozoa</taxon>
        <taxon>Evosea</taxon>
        <taxon>Eumycetozoa</taxon>
        <taxon>Dictyostelia</taxon>
        <taxon>Dictyosteliales</taxon>
        <taxon>Dictyosteliaceae</taxon>
        <taxon>Dictyostelium</taxon>
    </lineage>
</organism>
<feature type="region of interest" description="Disordered" evidence="8">
    <location>
        <begin position="766"/>
        <end position="862"/>
    </location>
</feature>
<name>A0AAN7YYH6_9MYCE</name>
<comment type="similarity">
    <text evidence="2">Belongs to the crooked-neck family.</text>
</comment>
<dbReference type="SUPFAM" id="SSF48452">
    <property type="entry name" value="TPR-like"/>
    <property type="match status" value="6"/>
</dbReference>
<dbReference type="PANTHER" id="PTHR11246:SF5">
    <property type="entry name" value="PRE-MRNA-SPLICING FACTOR SYF1"/>
    <property type="match status" value="1"/>
</dbReference>
<proteinExistence type="inferred from homology"/>
<dbReference type="InterPro" id="IPR056350">
    <property type="entry name" value="HAT_Syf1_central"/>
</dbReference>
<evidence type="ECO:0000256" key="1">
    <source>
        <dbReference type="ARBA" id="ARBA00004123"/>
    </source>
</evidence>
<dbReference type="GO" id="GO:0071014">
    <property type="term" value="C:post-mRNA release spliceosomal complex"/>
    <property type="evidence" value="ECO:0007669"/>
    <property type="project" value="TreeGrafter"/>
</dbReference>
<keyword evidence="3" id="KW-0507">mRNA processing</keyword>
<dbReference type="Pfam" id="PF23231">
    <property type="entry name" value="HAT_Syf1_CNRKL1_C"/>
    <property type="match status" value="1"/>
</dbReference>
<dbReference type="InterPro" id="IPR055433">
    <property type="entry name" value="HAT_Syf1-like_N"/>
</dbReference>
<comment type="subcellular location">
    <subcellularLocation>
        <location evidence="1">Nucleus</location>
    </subcellularLocation>
</comment>
<keyword evidence="6" id="KW-0508">mRNA splicing</keyword>
<dbReference type="FunFam" id="1.25.40.10:FF:000023">
    <property type="entry name" value="Pre-mRNA-splicing factor SYF1"/>
    <property type="match status" value="1"/>
</dbReference>
<evidence type="ECO:0000256" key="2">
    <source>
        <dbReference type="ARBA" id="ARBA00008644"/>
    </source>
</evidence>
<reference evidence="12 13" key="1">
    <citation type="submission" date="2023-11" db="EMBL/GenBank/DDBJ databases">
        <title>Dfirmibasis_genome.</title>
        <authorList>
            <person name="Edelbroek B."/>
            <person name="Kjellin J."/>
            <person name="Jerlstrom-Hultqvist J."/>
            <person name="Soderbom F."/>
        </authorList>
    </citation>
    <scope>NUCLEOTIDE SEQUENCE [LARGE SCALE GENOMIC DNA]</scope>
    <source>
        <strain evidence="12 13">TNS-C-14</strain>
    </source>
</reference>
<keyword evidence="4" id="KW-0747">Spliceosome</keyword>
<evidence type="ECO:0000256" key="7">
    <source>
        <dbReference type="ARBA" id="ARBA00023242"/>
    </source>
</evidence>
<feature type="compositionally biased region" description="Low complexity" evidence="8">
    <location>
        <begin position="771"/>
        <end position="792"/>
    </location>
</feature>
<evidence type="ECO:0000256" key="4">
    <source>
        <dbReference type="ARBA" id="ARBA00022728"/>
    </source>
</evidence>
<dbReference type="InterPro" id="IPR003107">
    <property type="entry name" value="HAT"/>
</dbReference>
<dbReference type="GO" id="GO:0071007">
    <property type="term" value="C:U2-type catalytic step 2 spliceosome"/>
    <property type="evidence" value="ECO:0007669"/>
    <property type="project" value="TreeGrafter"/>
</dbReference>
<accession>A0AAN7YYH6</accession>
<keyword evidence="7" id="KW-0539">Nucleus</keyword>
<dbReference type="Proteomes" id="UP001344447">
    <property type="component" value="Unassembled WGS sequence"/>
</dbReference>
<dbReference type="InterPro" id="IPR011990">
    <property type="entry name" value="TPR-like_helical_dom_sf"/>
</dbReference>
<dbReference type="FunFam" id="1.25.40.10:FF:000182">
    <property type="entry name" value="Pre-mRNA-splicing factor SYF1"/>
    <property type="match status" value="1"/>
</dbReference>
<feature type="domain" description="Pre-mRNA-splicing factor Syf1-like N-terminal HAT-repeats" evidence="11">
    <location>
        <begin position="33"/>
        <end position="192"/>
    </location>
</feature>
<evidence type="ECO:0000256" key="5">
    <source>
        <dbReference type="ARBA" id="ARBA00022737"/>
    </source>
</evidence>
<evidence type="ECO:0008006" key="14">
    <source>
        <dbReference type="Google" id="ProtNLM"/>
    </source>
</evidence>
<dbReference type="EMBL" id="JAVFKY010000001">
    <property type="protein sequence ID" value="KAK5583131.1"/>
    <property type="molecule type" value="Genomic_DNA"/>
</dbReference>
<protein>
    <recommendedName>
        <fullName evidence="14">Pre-mRNA-splicing factor SYF1</fullName>
    </recommendedName>
</protein>
<dbReference type="Pfam" id="PF23233">
    <property type="entry name" value="HAT_Syf1_CNRKL1_N"/>
    <property type="match status" value="1"/>
</dbReference>
<evidence type="ECO:0000259" key="11">
    <source>
        <dbReference type="Pfam" id="PF23233"/>
    </source>
</evidence>
<evidence type="ECO:0000256" key="6">
    <source>
        <dbReference type="ARBA" id="ARBA00023187"/>
    </source>
</evidence>
<dbReference type="InterPro" id="IPR045075">
    <property type="entry name" value="Syf1-like"/>
</dbReference>
<feature type="compositionally biased region" description="Acidic residues" evidence="8">
    <location>
        <begin position="829"/>
        <end position="846"/>
    </location>
</feature>
<dbReference type="InterPro" id="IPR055430">
    <property type="entry name" value="HAT_Syf1_CNRKL1_C"/>
</dbReference>
<evidence type="ECO:0000313" key="12">
    <source>
        <dbReference type="EMBL" id="KAK5583131.1"/>
    </source>
</evidence>